<evidence type="ECO:0000313" key="3">
    <source>
        <dbReference type="Proteomes" id="UP000239203"/>
    </source>
</evidence>
<gene>
    <name evidence="2" type="ORF">CLV40_102288</name>
</gene>
<accession>A0A2S6GYR4</accession>
<dbReference type="Proteomes" id="UP000239203">
    <property type="component" value="Unassembled WGS sequence"/>
</dbReference>
<evidence type="ECO:0000313" key="2">
    <source>
        <dbReference type="EMBL" id="PPK70375.1"/>
    </source>
</evidence>
<dbReference type="PANTHER" id="PTHR46211:SF1">
    <property type="entry name" value="GLYCEROPHOSPHODIESTER PHOSPHODIESTERASE, CYTOPLASMIC"/>
    <property type="match status" value="1"/>
</dbReference>
<evidence type="ECO:0000259" key="1">
    <source>
        <dbReference type="PROSITE" id="PS51704"/>
    </source>
</evidence>
<keyword evidence="3" id="KW-1185">Reference proteome</keyword>
<proteinExistence type="predicted"/>
<dbReference type="InterPro" id="IPR030395">
    <property type="entry name" value="GP_PDE_dom"/>
</dbReference>
<name>A0A2S6GYR4_9PSEU</name>
<dbReference type="GO" id="GO:0006629">
    <property type="term" value="P:lipid metabolic process"/>
    <property type="evidence" value="ECO:0007669"/>
    <property type="project" value="InterPro"/>
</dbReference>
<dbReference type="GO" id="GO:0008081">
    <property type="term" value="F:phosphoric diester hydrolase activity"/>
    <property type="evidence" value="ECO:0007669"/>
    <property type="project" value="InterPro"/>
</dbReference>
<dbReference type="InterPro" id="IPR017946">
    <property type="entry name" value="PLC-like_Pdiesterase_TIM-brl"/>
</dbReference>
<dbReference type="EMBL" id="PTIX01000002">
    <property type="protein sequence ID" value="PPK70375.1"/>
    <property type="molecule type" value="Genomic_DNA"/>
</dbReference>
<sequence length="250" mass="27146">MVFSTWLEVGVRGQWLTSGVVAHRGLHGDGVPENSLAAFEAAAAKGYAIELDVHLTGDGQVVVFHDANALRMTGRDVVVRDVGVGELAELRLGGTGERVPLLREVFELVAGRVPVLVEVKAGNPVGRIGAGVVAEIGRYGGEVAVQSFDPRIVLWLKTHAPAVVRGQLSGSFRGERMPWSRRVLLRGMVLNAVSRPDFLAYEVGALPNPVVAFWRWVLRVPLLVWTVRTPEHLAVARAQRAAPIFEHIQP</sequence>
<feature type="domain" description="GP-PDE" evidence="1">
    <location>
        <begin position="18"/>
        <end position="250"/>
    </location>
</feature>
<dbReference type="SUPFAM" id="SSF51695">
    <property type="entry name" value="PLC-like phosphodiesterases"/>
    <property type="match status" value="1"/>
</dbReference>
<dbReference type="Pfam" id="PF03009">
    <property type="entry name" value="GDPD"/>
    <property type="match status" value="1"/>
</dbReference>
<dbReference type="PANTHER" id="PTHR46211">
    <property type="entry name" value="GLYCEROPHOSPHORYL DIESTER PHOSPHODIESTERASE"/>
    <property type="match status" value="1"/>
</dbReference>
<protein>
    <submittedName>
        <fullName evidence="2">Glycerophosphoryl diester phosphodiesterase</fullName>
    </submittedName>
</protein>
<comment type="caution">
    <text evidence="2">The sequence shown here is derived from an EMBL/GenBank/DDBJ whole genome shotgun (WGS) entry which is preliminary data.</text>
</comment>
<organism evidence="2 3">
    <name type="scientific">Actinokineospora auranticolor</name>
    <dbReference type="NCBI Taxonomy" id="155976"/>
    <lineage>
        <taxon>Bacteria</taxon>
        <taxon>Bacillati</taxon>
        <taxon>Actinomycetota</taxon>
        <taxon>Actinomycetes</taxon>
        <taxon>Pseudonocardiales</taxon>
        <taxon>Pseudonocardiaceae</taxon>
        <taxon>Actinokineospora</taxon>
    </lineage>
</organism>
<dbReference type="Gene3D" id="3.20.20.190">
    <property type="entry name" value="Phosphatidylinositol (PI) phosphodiesterase"/>
    <property type="match status" value="1"/>
</dbReference>
<dbReference type="PROSITE" id="PS51704">
    <property type="entry name" value="GP_PDE"/>
    <property type="match status" value="1"/>
</dbReference>
<dbReference type="AlphaFoldDB" id="A0A2S6GYR4"/>
<reference evidence="2 3" key="1">
    <citation type="submission" date="2018-02" db="EMBL/GenBank/DDBJ databases">
        <title>Genomic Encyclopedia of Archaeal and Bacterial Type Strains, Phase II (KMG-II): from individual species to whole genera.</title>
        <authorList>
            <person name="Goeker M."/>
        </authorList>
    </citation>
    <scope>NUCLEOTIDE SEQUENCE [LARGE SCALE GENOMIC DNA]</scope>
    <source>
        <strain evidence="2 3">YU 961-1</strain>
    </source>
</reference>